<evidence type="ECO:0000313" key="9">
    <source>
        <dbReference type="EMBL" id="OSY41935.1"/>
    </source>
</evidence>
<dbReference type="PANTHER" id="PTHR13887:SF14">
    <property type="entry name" value="DISULFIDE BOND FORMATION PROTEIN D"/>
    <property type="match status" value="1"/>
</dbReference>
<dbReference type="Proteomes" id="UP000194225">
    <property type="component" value="Unassembled WGS sequence"/>
</dbReference>
<gene>
    <name evidence="9" type="ORF">BG653_04994</name>
</gene>
<comment type="similarity">
    <text evidence="1">Belongs to the thioredoxin family. DsbA subfamily.</text>
</comment>
<dbReference type="InterPro" id="IPR012336">
    <property type="entry name" value="Thioredoxin-like_fold"/>
</dbReference>
<feature type="signal peptide" evidence="7">
    <location>
        <begin position="1"/>
        <end position="25"/>
    </location>
</feature>
<proteinExistence type="inferred from homology"/>
<dbReference type="SUPFAM" id="SSF52833">
    <property type="entry name" value="Thioredoxin-like"/>
    <property type="match status" value="1"/>
</dbReference>
<evidence type="ECO:0000313" key="10">
    <source>
        <dbReference type="Proteomes" id="UP000194225"/>
    </source>
</evidence>
<evidence type="ECO:0000256" key="7">
    <source>
        <dbReference type="SAM" id="SignalP"/>
    </source>
</evidence>
<dbReference type="CDD" id="cd02972">
    <property type="entry name" value="DsbA_family"/>
    <property type="match status" value="1"/>
</dbReference>
<dbReference type="PROSITE" id="PS51257">
    <property type="entry name" value="PROKAR_LIPOPROTEIN"/>
    <property type="match status" value="1"/>
</dbReference>
<dbReference type="Pfam" id="PF13462">
    <property type="entry name" value="Thioredoxin_4"/>
    <property type="match status" value="1"/>
</dbReference>
<dbReference type="InterPro" id="IPR036249">
    <property type="entry name" value="Thioredoxin-like_sf"/>
</dbReference>
<evidence type="ECO:0000259" key="8">
    <source>
        <dbReference type="Pfam" id="PF13462"/>
    </source>
</evidence>
<evidence type="ECO:0000256" key="4">
    <source>
        <dbReference type="ARBA" id="ARBA00023157"/>
    </source>
</evidence>
<dbReference type="PANTHER" id="PTHR13887">
    <property type="entry name" value="GLUTATHIONE S-TRANSFERASE KAPPA"/>
    <property type="match status" value="1"/>
</dbReference>
<evidence type="ECO:0000256" key="2">
    <source>
        <dbReference type="ARBA" id="ARBA00022729"/>
    </source>
</evidence>
<organism evidence="9 10">
    <name type="scientific">Streptomyces platensis</name>
    <dbReference type="NCBI Taxonomy" id="58346"/>
    <lineage>
        <taxon>Bacteria</taxon>
        <taxon>Bacillati</taxon>
        <taxon>Actinomycetota</taxon>
        <taxon>Actinomycetes</taxon>
        <taxon>Kitasatosporales</taxon>
        <taxon>Streptomycetaceae</taxon>
        <taxon>Streptomyces</taxon>
    </lineage>
</organism>
<keyword evidence="3" id="KW-0560">Oxidoreductase</keyword>
<keyword evidence="4" id="KW-1015">Disulfide bond</keyword>
<dbReference type="Gene3D" id="3.40.30.10">
    <property type="entry name" value="Glutaredoxin"/>
    <property type="match status" value="1"/>
</dbReference>
<dbReference type="EMBL" id="MIGA01000038">
    <property type="protein sequence ID" value="OSY41935.1"/>
    <property type="molecule type" value="Genomic_DNA"/>
</dbReference>
<reference evidence="9 10" key="1">
    <citation type="submission" date="2016-09" db="EMBL/GenBank/DDBJ databases">
        <title>Streptomyces platensis DSM40041, a candidate organism with high potential of specific P450 cytochromes.</title>
        <authorList>
            <person name="Grumaz C."/>
            <person name="Vainshtein Y."/>
            <person name="Kirstahler P."/>
            <person name="Sohn K."/>
        </authorList>
    </citation>
    <scope>NUCLEOTIDE SEQUENCE [LARGE SCALE GENOMIC DNA]</scope>
    <source>
        <strain evidence="9 10">DSM 40041</strain>
    </source>
</reference>
<comment type="caution">
    <text evidence="9">The sequence shown here is derived from an EMBL/GenBank/DDBJ whole genome shotgun (WGS) entry which is preliminary data.</text>
</comment>
<feature type="chain" id="PRO_5046285918" description="Thioredoxin-like fold domain-containing protein" evidence="7">
    <location>
        <begin position="26"/>
        <end position="249"/>
    </location>
</feature>
<evidence type="ECO:0000256" key="1">
    <source>
        <dbReference type="ARBA" id="ARBA00005791"/>
    </source>
</evidence>
<evidence type="ECO:0000256" key="5">
    <source>
        <dbReference type="ARBA" id="ARBA00023284"/>
    </source>
</evidence>
<dbReference type="GeneID" id="90928648"/>
<accession>A0ABX3XS35</accession>
<protein>
    <recommendedName>
        <fullName evidence="8">Thioredoxin-like fold domain-containing protein</fullName>
    </recommendedName>
</protein>
<name>A0ABX3XS35_STRPT</name>
<sequence>MRVGRGRRRLAALALMLVLPGLLSSGCGERTPRQPSPKKAAYDGPAKPPEKLDVDGTTIVVGDPKAPVTVHLYEDPRCPVCQEFEVTGGGPALRALTQRRETKTEYTFASFLDGKVGGGGSKRAVNALRAALEAGKFAEYHAVLYRHQPAEAVDGYTNALLLKLAGKVAGLRGPAFDSAVKTMKYREFVDRSERAYDRAGADTPRGLGTPAAVINGVQMPEEYFGMLFDRKAFTRFLRLMRYQPGQWPS</sequence>
<keyword evidence="2 7" id="KW-0732">Signal</keyword>
<keyword evidence="10" id="KW-1185">Reference proteome</keyword>
<dbReference type="RefSeq" id="WP_244329952.1">
    <property type="nucleotide sequence ID" value="NZ_CP023691.1"/>
</dbReference>
<evidence type="ECO:0000256" key="3">
    <source>
        <dbReference type="ARBA" id="ARBA00023002"/>
    </source>
</evidence>
<keyword evidence="5" id="KW-0676">Redox-active center</keyword>
<feature type="domain" description="Thioredoxin-like fold" evidence="8">
    <location>
        <begin position="56"/>
        <end position="219"/>
    </location>
</feature>
<evidence type="ECO:0000256" key="6">
    <source>
        <dbReference type="SAM" id="MobiDB-lite"/>
    </source>
</evidence>
<feature type="region of interest" description="Disordered" evidence="6">
    <location>
        <begin position="26"/>
        <end position="53"/>
    </location>
</feature>